<protein>
    <submittedName>
        <fullName evidence="1">Uncharacterized protein</fullName>
    </submittedName>
</protein>
<dbReference type="EMBL" id="VOIH02000011">
    <property type="protein sequence ID" value="KAF3432769.1"/>
    <property type="molecule type" value="Genomic_DNA"/>
</dbReference>
<dbReference type="AlphaFoldDB" id="A0A8K0DRE9"/>
<comment type="caution">
    <text evidence="1">The sequence shown here is derived from an EMBL/GenBank/DDBJ whole genome shotgun (WGS) entry which is preliminary data.</text>
</comment>
<organism evidence="1 2">
    <name type="scientific">Rhamnella rubrinervis</name>
    <dbReference type="NCBI Taxonomy" id="2594499"/>
    <lineage>
        <taxon>Eukaryota</taxon>
        <taxon>Viridiplantae</taxon>
        <taxon>Streptophyta</taxon>
        <taxon>Embryophyta</taxon>
        <taxon>Tracheophyta</taxon>
        <taxon>Spermatophyta</taxon>
        <taxon>Magnoliopsida</taxon>
        <taxon>eudicotyledons</taxon>
        <taxon>Gunneridae</taxon>
        <taxon>Pentapetalae</taxon>
        <taxon>rosids</taxon>
        <taxon>fabids</taxon>
        <taxon>Rosales</taxon>
        <taxon>Rhamnaceae</taxon>
        <taxon>rhamnoid group</taxon>
        <taxon>Rhamneae</taxon>
        <taxon>Rhamnella</taxon>
    </lineage>
</organism>
<evidence type="ECO:0000313" key="1">
    <source>
        <dbReference type="EMBL" id="KAF3432769.1"/>
    </source>
</evidence>
<keyword evidence="2" id="KW-1185">Reference proteome</keyword>
<accession>A0A8K0DRE9</accession>
<name>A0A8K0DRE9_9ROSA</name>
<dbReference type="OrthoDB" id="288590at2759"/>
<dbReference type="Proteomes" id="UP000796880">
    <property type="component" value="Unassembled WGS sequence"/>
</dbReference>
<reference evidence="1" key="1">
    <citation type="submission" date="2020-03" db="EMBL/GenBank/DDBJ databases">
        <title>A high-quality chromosome-level genome assembly of a woody plant with both climbing and erect habits, Rhamnella rubrinervis.</title>
        <authorList>
            <person name="Lu Z."/>
            <person name="Yang Y."/>
            <person name="Zhu X."/>
            <person name="Sun Y."/>
        </authorList>
    </citation>
    <scope>NUCLEOTIDE SEQUENCE</scope>
    <source>
        <strain evidence="1">BYM</strain>
        <tissue evidence="1">Leaf</tissue>
    </source>
</reference>
<proteinExistence type="predicted"/>
<sequence length="102" mass="11912">MLWRTRWKLVESFHEQSQEAKQDLYSRDYSRKVIFYSHMELKADIDHIYGLEGYLTLSQPARPRRNQLGINTTSMPTRNELVFQMLTPAPPLGTVGSSGTWH</sequence>
<evidence type="ECO:0000313" key="2">
    <source>
        <dbReference type="Proteomes" id="UP000796880"/>
    </source>
</evidence>
<gene>
    <name evidence="1" type="ORF">FNV43_RR23871</name>
</gene>